<dbReference type="Proteomes" id="UP000298170">
    <property type="component" value="Unassembled WGS sequence"/>
</dbReference>
<dbReference type="Pfam" id="PF15598">
    <property type="entry name" value="Imm61"/>
    <property type="match status" value="1"/>
</dbReference>
<accession>A0A4R9AH74</accession>
<dbReference type="AlphaFoldDB" id="A0A4R9AH74"/>
<gene>
    <name evidence="1" type="ORF">E3T39_06075</name>
</gene>
<dbReference type="EMBL" id="SOHJ01000004">
    <property type="protein sequence ID" value="TFD61605.1"/>
    <property type="molecule type" value="Genomic_DNA"/>
</dbReference>
<name>A0A4R9AH74_9MICO</name>
<evidence type="ECO:0000313" key="1">
    <source>
        <dbReference type="EMBL" id="TFD61605.1"/>
    </source>
</evidence>
<evidence type="ECO:0008006" key="3">
    <source>
        <dbReference type="Google" id="ProtNLM"/>
    </source>
</evidence>
<evidence type="ECO:0000313" key="2">
    <source>
        <dbReference type="Proteomes" id="UP000298170"/>
    </source>
</evidence>
<sequence length="180" mass="20015">MGVLEMTINLNNFHSDFVEWVGRSGYEIGVGTSGEIEIEPPGGEYVWFLNSMDNGWIRVTRSDRGKDPQWEFEAASIDVIEHYFTAGFGDSVRSEEGLPGIVRFPIRVEELEPRASLRVISQGQYGGLEELSIGLQAVGIFPFRASNYHDAVSASHYCSMSLVDLRAIFLDPDARPLGLL</sequence>
<comment type="caution">
    <text evidence="1">The sequence shown here is derived from an EMBL/GenBank/DDBJ whole genome shotgun (WGS) entry which is preliminary data.</text>
</comment>
<keyword evidence="2" id="KW-1185">Reference proteome</keyword>
<dbReference type="OrthoDB" id="4742108at2"/>
<reference evidence="1 2" key="1">
    <citation type="submission" date="2019-03" db="EMBL/GenBank/DDBJ databases">
        <title>Genomics of glacier-inhabiting Cryobacterium strains.</title>
        <authorList>
            <person name="Liu Q."/>
            <person name="Xin Y.-H."/>
        </authorList>
    </citation>
    <scope>NUCLEOTIDE SEQUENCE [LARGE SCALE GENOMIC DNA]</scope>
    <source>
        <strain evidence="1 2">Sr39</strain>
    </source>
</reference>
<proteinExistence type="predicted"/>
<organism evidence="1 2">
    <name type="scientific">Cryobacterium suzukii</name>
    <dbReference type="NCBI Taxonomy" id="1259198"/>
    <lineage>
        <taxon>Bacteria</taxon>
        <taxon>Bacillati</taxon>
        <taxon>Actinomycetota</taxon>
        <taxon>Actinomycetes</taxon>
        <taxon>Micrococcales</taxon>
        <taxon>Microbacteriaceae</taxon>
        <taxon>Cryobacterium</taxon>
    </lineage>
</organism>
<protein>
    <recommendedName>
        <fullName evidence="3">Immunity protein 61</fullName>
    </recommendedName>
</protein>
<dbReference type="InterPro" id="IPR028953">
    <property type="entry name" value="Imm_IFT-like"/>
</dbReference>